<name>A0A2I1NBM5_9BACT</name>
<dbReference type="Proteomes" id="UP000234639">
    <property type="component" value="Unassembled WGS sequence"/>
</dbReference>
<dbReference type="Gene3D" id="1.10.1060.20">
    <property type="match status" value="1"/>
</dbReference>
<dbReference type="Gene3D" id="3.40.50.11810">
    <property type="match status" value="1"/>
</dbReference>
<evidence type="ECO:0000313" key="3">
    <source>
        <dbReference type="Proteomes" id="UP000234639"/>
    </source>
</evidence>
<dbReference type="EMBL" id="PKHU01000002">
    <property type="protein sequence ID" value="PKZ29761.1"/>
    <property type="molecule type" value="Genomic_DNA"/>
</dbReference>
<accession>A0A2I1NBM5</accession>
<dbReference type="RefSeq" id="WP_101636764.1">
    <property type="nucleotide sequence ID" value="NZ_PKHU01000002.1"/>
</dbReference>
<gene>
    <name evidence="2" type="ORF">CYJ41_02400</name>
</gene>
<dbReference type="Gene3D" id="3.10.20.30">
    <property type="match status" value="1"/>
</dbReference>
<dbReference type="InterPro" id="IPR012675">
    <property type="entry name" value="Beta-grasp_dom_sf"/>
</dbReference>
<proteinExistence type="predicted"/>
<protein>
    <recommendedName>
        <fullName evidence="1">HdrB-like C-terminal domain-containing protein</fullName>
    </recommendedName>
</protein>
<evidence type="ECO:0000313" key="2">
    <source>
        <dbReference type="EMBL" id="PKZ29761.1"/>
    </source>
</evidence>
<feature type="domain" description="HdrB-like C-terminal" evidence="1">
    <location>
        <begin position="258"/>
        <end position="320"/>
    </location>
</feature>
<sequence>MIEISLFRFDRKIDLESYYKPYIYEHFEFLTLRELLLDIKRNDPYFKFGKTEFVKINEKIVNLDENLDDIFKKTGNFINISALCQTRSTKDLIINNDDFIETYDRFSEILGQNNEKEFFLKLEPLFYSSKIMEFKDDFLGNSAFVFANYLIEKFPHKKDEILNLIKNEIIYYIKPQFLLKDPFKTDEIVKNLAKMLNLNFSKKENIVSDEEIKNATKKVDFSKFNIAVYSDKNLQNLVKVVANLVNFELENENIGYDILKFDKKVALNLASEILFNAYDSGADFLLVNDKRAFYMFDTLSKELQKTQNRSLNNFYILMADEFLSLLKGEKIEFKNHKLEVKIL</sequence>
<dbReference type="InterPro" id="IPR054018">
    <property type="entry name" value="HdrB-like_C"/>
</dbReference>
<dbReference type="AlphaFoldDB" id="A0A2I1NBM5"/>
<organism evidence="2 3">
    <name type="scientific">Campylobacter ureolyticus</name>
    <dbReference type="NCBI Taxonomy" id="827"/>
    <lineage>
        <taxon>Bacteria</taxon>
        <taxon>Pseudomonadati</taxon>
        <taxon>Campylobacterota</taxon>
        <taxon>Epsilonproteobacteria</taxon>
        <taxon>Campylobacterales</taxon>
        <taxon>Campylobacteraceae</taxon>
        <taxon>Campylobacter</taxon>
    </lineage>
</organism>
<dbReference type="Pfam" id="PF22196">
    <property type="entry name" value="HdrB-like_C"/>
    <property type="match status" value="1"/>
</dbReference>
<comment type="caution">
    <text evidence="2">The sequence shown here is derived from an EMBL/GenBank/DDBJ whole genome shotgun (WGS) entry which is preliminary data.</text>
</comment>
<reference evidence="2 3" key="1">
    <citation type="submission" date="2017-12" db="EMBL/GenBank/DDBJ databases">
        <title>Phylogenetic diversity of female urinary microbiome.</title>
        <authorList>
            <person name="Thomas-White K."/>
            <person name="Wolfe A.J."/>
        </authorList>
    </citation>
    <scope>NUCLEOTIDE SEQUENCE [LARGE SCALE GENOMIC DNA]</scope>
    <source>
        <strain evidence="2 3">UMB0112</strain>
    </source>
</reference>
<evidence type="ECO:0000259" key="1">
    <source>
        <dbReference type="Pfam" id="PF22196"/>
    </source>
</evidence>